<dbReference type="PANTHER" id="PTHR11748">
    <property type="entry name" value="D-LACTATE DEHYDROGENASE"/>
    <property type="match status" value="1"/>
</dbReference>
<dbReference type="Gene3D" id="1.10.1060.10">
    <property type="entry name" value="Alpha-helical ferredoxin"/>
    <property type="match status" value="1"/>
</dbReference>
<dbReference type="KEGG" id="agv:OJF2_16580"/>
<keyword evidence="5" id="KW-0560">Oxidoreductase</keyword>
<dbReference type="InterPro" id="IPR009051">
    <property type="entry name" value="Helical_ferredxn"/>
</dbReference>
<dbReference type="InterPro" id="IPR004113">
    <property type="entry name" value="FAD-bd_oxidored_4_C"/>
</dbReference>
<feature type="domain" description="FAD-binding PCMH-type" evidence="8">
    <location>
        <begin position="44"/>
        <end position="284"/>
    </location>
</feature>
<evidence type="ECO:0000256" key="6">
    <source>
        <dbReference type="ARBA" id="ARBA00023004"/>
    </source>
</evidence>
<dbReference type="AlphaFoldDB" id="A0A5B9VYY4"/>
<reference evidence="9 10" key="1">
    <citation type="submission" date="2019-08" db="EMBL/GenBank/DDBJ databases">
        <title>Deep-cultivation of Planctomycetes and their phenomic and genomic characterization uncovers novel biology.</title>
        <authorList>
            <person name="Wiegand S."/>
            <person name="Jogler M."/>
            <person name="Boedeker C."/>
            <person name="Pinto D."/>
            <person name="Vollmers J."/>
            <person name="Rivas-Marin E."/>
            <person name="Kohn T."/>
            <person name="Peeters S.H."/>
            <person name="Heuer A."/>
            <person name="Rast P."/>
            <person name="Oberbeckmann S."/>
            <person name="Bunk B."/>
            <person name="Jeske O."/>
            <person name="Meyerdierks A."/>
            <person name="Storesund J.E."/>
            <person name="Kallscheuer N."/>
            <person name="Luecker S."/>
            <person name="Lage O.M."/>
            <person name="Pohl T."/>
            <person name="Merkel B.J."/>
            <person name="Hornburger P."/>
            <person name="Mueller R.-W."/>
            <person name="Bruemmer F."/>
            <person name="Labrenz M."/>
            <person name="Spormann A.M."/>
            <person name="Op den Camp H."/>
            <person name="Overmann J."/>
            <person name="Amann R."/>
            <person name="Jetten M.S.M."/>
            <person name="Mascher T."/>
            <person name="Medema M.H."/>
            <person name="Devos D.P."/>
            <person name="Kaster A.-K."/>
            <person name="Ovreas L."/>
            <person name="Rohde M."/>
            <person name="Galperin M.Y."/>
            <person name="Jogler C."/>
        </authorList>
    </citation>
    <scope>NUCLEOTIDE SEQUENCE [LARGE SCALE GENOMIC DNA]</scope>
    <source>
        <strain evidence="9 10">OJF2</strain>
    </source>
</reference>
<accession>A0A5B9VYY4</accession>
<evidence type="ECO:0000256" key="2">
    <source>
        <dbReference type="ARBA" id="ARBA00022630"/>
    </source>
</evidence>
<dbReference type="GO" id="GO:0071949">
    <property type="term" value="F:FAD binding"/>
    <property type="evidence" value="ECO:0007669"/>
    <property type="project" value="InterPro"/>
</dbReference>
<evidence type="ECO:0000256" key="1">
    <source>
        <dbReference type="ARBA" id="ARBA00001974"/>
    </source>
</evidence>
<dbReference type="GO" id="GO:0008720">
    <property type="term" value="F:D-lactate dehydrogenase (NAD+) activity"/>
    <property type="evidence" value="ECO:0007669"/>
    <property type="project" value="TreeGrafter"/>
</dbReference>
<dbReference type="Gene3D" id="3.30.70.2740">
    <property type="match status" value="1"/>
</dbReference>
<dbReference type="Pfam" id="PF02754">
    <property type="entry name" value="CCG"/>
    <property type="match status" value="2"/>
</dbReference>
<dbReference type="InterPro" id="IPR016164">
    <property type="entry name" value="FAD-linked_Oxase-like_C"/>
</dbReference>
<dbReference type="InterPro" id="IPR017900">
    <property type="entry name" value="4Fe4S_Fe_S_CS"/>
</dbReference>
<dbReference type="Pfam" id="PF13183">
    <property type="entry name" value="Fer4_8"/>
    <property type="match status" value="1"/>
</dbReference>
<dbReference type="InterPro" id="IPR006094">
    <property type="entry name" value="Oxid_FAD_bind_N"/>
</dbReference>
<dbReference type="PROSITE" id="PS51387">
    <property type="entry name" value="FAD_PCMH"/>
    <property type="match status" value="1"/>
</dbReference>
<evidence type="ECO:0000256" key="5">
    <source>
        <dbReference type="ARBA" id="ARBA00023002"/>
    </source>
</evidence>
<keyword evidence="4" id="KW-0274">FAD</keyword>
<dbReference type="InterPro" id="IPR016166">
    <property type="entry name" value="FAD-bd_PCMH"/>
</dbReference>
<keyword evidence="7" id="KW-0411">Iron-sulfur</keyword>
<proteinExistence type="predicted"/>
<dbReference type="GO" id="GO:0004458">
    <property type="term" value="F:D-lactate dehydrogenase (cytochrome) activity"/>
    <property type="evidence" value="ECO:0007669"/>
    <property type="project" value="TreeGrafter"/>
</dbReference>
<evidence type="ECO:0000256" key="7">
    <source>
        <dbReference type="ARBA" id="ARBA00023014"/>
    </source>
</evidence>
<dbReference type="InterPro" id="IPR017896">
    <property type="entry name" value="4Fe4S_Fe-S-bd"/>
</dbReference>
<protein>
    <submittedName>
        <fullName evidence="9">Anaerobic glycerol-3-phosphate dehydrogenase subunit C</fullName>
    </submittedName>
</protein>
<evidence type="ECO:0000313" key="10">
    <source>
        <dbReference type="Proteomes" id="UP000324233"/>
    </source>
</evidence>
<dbReference type="GO" id="GO:0051536">
    <property type="term" value="F:iron-sulfur cluster binding"/>
    <property type="evidence" value="ECO:0007669"/>
    <property type="project" value="UniProtKB-KW"/>
</dbReference>
<dbReference type="Pfam" id="PF01565">
    <property type="entry name" value="FAD_binding_4"/>
    <property type="match status" value="1"/>
</dbReference>
<dbReference type="PANTHER" id="PTHR11748:SF119">
    <property type="entry name" value="D-2-HYDROXYGLUTARATE DEHYDROGENASE"/>
    <property type="match status" value="1"/>
</dbReference>
<dbReference type="PROSITE" id="PS00198">
    <property type="entry name" value="4FE4S_FER_1"/>
    <property type="match status" value="1"/>
</dbReference>
<evidence type="ECO:0000313" key="9">
    <source>
        <dbReference type="EMBL" id="QEH33161.1"/>
    </source>
</evidence>
<keyword evidence="10" id="KW-1185">Reference proteome</keyword>
<dbReference type="InterPro" id="IPR036318">
    <property type="entry name" value="FAD-bd_PCMH-like_sf"/>
</dbReference>
<dbReference type="SUPFAM" id="SSF55103">
    <property type="entry name" value="FAD-linked oxidases, C-terminal domain"/>
    <property type="match status" value="1"/>
</dbReference>
<dbReference type="SUPFAM" id="SSF46548">
    <property type="entry name" value="alpha-helical ferredoxin"/>
    <property type="match status" value="1"/>
</dbReference>
<evidence type="ECO:0000259" key="8">
    <source>
        <dbReference type="PROSITE" id="PS51387"/>
    </source>
</evidence>
<dbReference type="Gene3D" id="1.10.45.10">
    <property type="entry name" value="Vanillyl-alcohol Oxidase, Chain A, domain 4"/>
    <property type="match status" value="1"/>
</dbReference>
<dbReference type="SUPFAM" id="SSF56176">
    <property type="entry name" value="FAD-binding/transporter-associated domain-like"/>
    <property type="match status" value="1"/>
</dbReference>
<dbReference type="GO" id="GO:0046872">
    <property type="term" value="F:metal ion binding"/>
    <property type="evidence" value="ECO:0007669"/>
    <property type="project" value="UniProtKB-KW"/>
</dbReference>
<dbReference type="Pfam" id="PF02913">
    <property type="entry name" value="FAD-oxidase_C"/>
    <property type="match status" value="1"/>
</dbReference>
<keyword evidence="6" id="KW-0408">Iron</keyword>
<dbReference type="InterPro" id="IPR016171">
    <property type="entry name" value="Vanillyl_alc_oxidase_C-sub2"/>
</dbReference>
<organism evidence="9 10">
    <name type="scientific">Aquisphaera giovannonii</name>
    <dbReference type="NCBI Taxonomy" id="406548"/>
    <lineage>
        <taxon>Bacteria</taxon>
        <taxon>Pseudomonadati</taxon>
        <taxon>Planctomycetota</taxon>
        <taxon>Planctomycetia</taxon>
        <taxon>Isosphaerales</taxon>
        <taxon>Isosphaeraceae</taxon>
        <taxon>Aquisphaera</taxon>
    </lineage>
</organism>
<keyword evidence="2" id="KW-0285">Flavoprotein</keyword>
<dbReference type="Proteomes" id="UP000324233">
    <property type="component" value="Chromosome"/>
</dbReference>
<evidence type="ECO:0000256" key="4">
    <source>
        <dbReference type="ARBA" id="ARBA00022827"/>
    </source>
</evidence>
<keyword evidence="3" id="KW-0479">Metal-binding</keyword>
<evidence type="ECO:0000256" key="3">
    <source>
        <dbReference type="ARBA" id="ARBA00022723"/>
    </source>
</evidence>
<dbReference type="InterPro" id="IPR016169">
    <property type="entry name" value="FAD-bd_PCMH_sub2"/>
</dbReference>
<dbReference type="OrthoDB" id="9767256at2"/>
<sequence>MLTTNQRPASALTRLHDRLSRETRAEVHPDRGHRGLYSTDASLYQVEPVGVVVPRTVDDVAAAVRIAAEEGVAIIPRGGATSLSGQTIGDGIVIDFSKYLNRIGIVDRDSMTVHVEPGVVLDRLNAHLKPMGLMFGPDVSTSDRATLGGMIGNNSAGARSLRYGKTVDHVRAVDVVLADGTRAKLGPVSPAELDVLCAREGLLGTAYRTVRDEVAGHRDAIVARFPHILRRVSGYNLDEFIPGLPVRAPGWADDPWEFNLAKLIVGSEGSLAVLTGADLRVVPIPPFQGLVVLSFATIPAAIDRIREMVETGPAAVEMIDRTILDLAAESPLYSQYLDFAEGRPEAVLAAQYYADSEAELAAKADDLVRRFEGRPGVVGIRKSLKDSAKDGFWKVRKAGLALLMSMVGDAKPVAFVEDTAVSPEKLPAFYERFQAIVAKHGVRASCYGHADVGCLHIRPILNMKTERGVEGLRGIAREVSDLVVEFAGSMSGEHGDGLARSLWNRKLFGEEVYGSLRRVKAAFDPENRLNPGKVIGETDPGENLRMGPEYAAREPASTELDFSDQGGFARAVEMCTGVGACRKPAGGTMCPSYMVTRDEMHSTRGRANALRLVMTGELPSSGAFANDTLMEALDLCLQCKACKTECPSGVDMAKLKAEVLHQYYGNGPRPLSHLLMGRIFRLNPLGSAMAPIANATLRSPAFRWLLEKVAGIDRRRTLPAFASRNFRAWFDRHAVDPGAGRRGSVVLIDDCFTTYNNPEVGIAAVQVLEAAGYRVGLASLRCCGRPAASKGLLPLARELARENVEKLLPYAREGTPILGLEPSCLTMFVDDYRDFRLGPDAKEVAARCDMVEAFVADPGNAPDLEFNPLDGRILVHGHCQQKATLGTAGTSAALRRIPGAEVRELDSGCCGMAGSFGYERGHYEVSSALAERVLIPAAAADPSATLAAPGFSCRSQVHGLAGIEASHPIEVLARQLRRGRSVGG</sequence>
<dbReference type="Gene3D" id="3.30.465.10">
    <property type="match status" value="1"/>
</dbReference>
<dbReference type="EMBL" id="CP042997">
    <property type="protein sequence ID" value="QEH33161.1"/>
    <property type="molecule type" value="Genomic_DNA"/>
</dbReference>
<dbReference type="InterPro" id="IPR004017">
    <property type="entry name" value="Cys_rich_dom"/>
</dbReference>
<name>A0A5B9VYY4_9BACT</name>
<gene>
    <name evidence="9" type="primary">glpC_1</name>
    <name evidence="9" type="ORF">OJF2_16580</name>
</gene>
<dbReference type="RefSeq" id="WP_148592854.1">
    <property type="nucleotide sequence ID" value="NZ_CP042997.1"/>
</dbReference>
<dbReference type="GO" id="GO:1903457">
    <property type="term" value="P:lactate catabolic process"/>
    <property type="evidence" value="ECO:0007669"/>
    <property type="project" value="TreeGrafter"/>
</dbReference>
<comment type="cofactor">
    <cofactor evidence="1">
        <name>FAD</name>
        <dbReference type="ChEBI" id="CHEBI:57692"/>
    </cofactor>
</comment>